<organism evidence="3 4">
    <name type="scientific">Centaurea solstitialis</name>
    <name type="common">yellow star-thistle</name>
    <dbReference type="NCBI Taxonomy" id="347529"/>
    <lineage>
        <taxon>Eukaryota</taxon>
        <taxon>Viridiplantae</taxon>
        <taxon>Streptophyta</taxon>
        <taxon>Embryophyta</taxon>
        <taxon>Tracheophyta</taxon>
        <taxon>Spermatophyta</taxon>
        <taxon>Magnoliopsida</taxon>
        <taxon>eudicotyledons</taxon>
        <taxon>Gunneridae</taxon>
        <taxon>Pentapetalae</taxon>
        <taxon>asterids</taxon>
        <taxon>campanulids</taxon>
        <taxon>Asterales</taxon>
        <taxon>Asteraceae</taxon>
        <taxon>Carduoideae</taxon>
        <taxon>Cardueae</taxon>
        <taxon>Centaureinae</taxon>
        <taxon>Centaurea</taxon>
    </lineage>
</organism>
<sequence>MQQRLKSSQGSKPSEFQVVTRITRVGEKGKLSPRFIGPFEIQERVGLVAYKLDLPLELSALHDTFHVSNLKKSLSMETVVLPLEEVQINEQLRITEEPIEILDQEVKQLRRNTNCQGPLELKAWTRVYLRTRSFCEEQVPPPVYKRACWLWQIKENLEVPKTARKSPYRPKVARKPYNAKFKPTESSPEQCSPKQKVSPPIIDSNGSNTESLFSQVNPRAVRCEEILAQDPFWETNCQKQLDNSTLLMTNLKDLRPSSYESGTHSAKKQDTNRSGEWYATLPGKSPKGKSSSQGMYHHHHPNFNASEGVVECLLMSRIDTQIVSINFWKKWTERFWCGKPSESLIIHEPIVSFKSLNPGKPKSNIVAALKKKYLRLRKEKKYQKSREYKKKRMRAEKIEKEFVPQISHRLRPILKEKEKMLIPRVHCLKVRLLHCLDHY</sequence>
<reference evidence="3" key="1">
    <citation type="submission" date="2023-03" db="EMBL/GenBank/DDBJ databases">
        <title>Chromosome-scale reference genome and RAD-based genetic map of yellow starthistle (Centaurea solstitialis) reveal putative structural variation and QTLs associated with invader traits.</title>
        <authorList>
            <person name="Reatini B."/>
            <person name="Cang F.A."/>
            <person name="Jiang Q."/>
            <person name="Mckibben M.T.W."/>
            <person name="Barker M.S."/>
            <person name="Rieseberg L.H."/>
            <person name="Dlugosch K.M."/>
        </authorList>
    </citation>
    <scope>NUCLEOTIDE SEQUENCE</scope>
    <source>
        <strain evidence="3">CAN-66</strain>
        <tissue evidence="3">Leaf</tissue>
    </source>
</reference>
<keyword evidence="4" id="KW-1185">Reference proteome</keyword>
<proteinExistence type="predicted"/>
<feature type="compositionally biased region" description="Low complexity" evidence="1">
    <location>
        <begin position="282"/>
        <end position="292"/>
    </location>
</feature>
<dbReference type="EMBL" id="JARYMX010000004">
    <property type="protein sequence ID" value="KAJ9552818.1"/>
    <property type="molecule type" value="Genomic_DNA"/>
</dbReference>
<gene>
    <name evidence="3" type="ORF">OSB04_016863</name>
</gene>
<evidence type="ECO:0000313" key="4">
    <source>
        <dbReference type="Proteomes" id="UP001172457"/>
    </source>
</evidence>
<dbReference type="Pfam" id="PF24626">
    <property type="entry name" value="SH3_Tf2-1"/>
    <property type="match status" value="1"/>
</dbReference>
<dbReference type="AlphaFoldDB" id="A0AA38TLU8"/>
<feature type="compositionally biased region" description="Polar residues" evidence="1">
    <location>
        <begin position="184"/>
        <end position="195"/>
    </location>
</feature>
<evidence type="ECO:0000259" key="2">
    <source>
        <dbReference type="Pfam" id="PF24626"/>
    </source>
</evidence>
<name>A0AA38TLU8_9ASTR</name>
<dbReference type="Proteomes" id="UP001172457">
    <property type="component" value="Chromosome 4"/>
</dbReference>
<evidence type="ECO:0000256" key="1">
    <source>
        <dbReference type="SAM" id="MobiDB-lite"/>
    </source>
</evidence>
<dbReference type="PANTHER" id="PTHR46148">
    <property type="entry name" value="CHROMO DOMAIN-CONTAINING PROTEIN"/>
    <property type="match status" value="1"/>
</dbReference>
<evidence type="ECO:0000313" key="3">
    <source>
        <dbReference type="EMBL" id="KAJ9552818.1"/>
    </source>
</evidence>
<accession>A0AA38TLU8</accession>
<dbReference type="InterPro" id="IPR056924">
    <property type="entry name" value="SH3_Tf2-1"/>
</dbReference>
<protein>
    <recommendedName>
        <fullName evidence="2">Tf2-1-like SH3-like domain-containing protein</fullName>
    </recommendedName>
</protein>
<feature type="region of interest" description="Disordered" evidence="1">
    <location>
        <begin position="179"/>
        <end position="208"/>
    </location>
</feature>
<feature type="domain" description="Tf2-1-like SH3-like" evidence="2">
    <location>
        <begin position="19"/>
        <end position="72"/>
    </location>
</feature>
<dbReference type="PANTHER" id="PTHR46148:SF59">
    <property type="entry name" value="NUCLEOTIDYLTRANSFERASE, RIBONUCLEASE H"/>
    <property type="match status" value="1"/>
</dbReference>
<feature type="region of interest" description="Disordered" evidence="1">
    <location>
        <begin position="257"/>
        <end position="299"/>
    </location>
</feature>
<comment type="caution">
    <text evidence="3">The sequence shown here is derived from an EMBL/GenBank/DDBJ whole genome shotgun (WGS) entry which is preliminary data.</text>
</comment>